<dbReference type="EMBL" id="FNEK01000058">
    <property type="protein sequence ID" value="SDK89224.1"/>
    <property type="molecule type" value="Genomic_DNA"/>
</dbReference>
<organism evidence="2 3">
    <name type="scientific">Aliiruegeria lutimaris</name>
    <dbReference type="NCBI Taxonomy" id="571298"/>
    <lineage>
        <taxon>Bacteria</taxon>
        <taxon>Pseudomonadati</taxon>
        <taxon>Pseudomonadota</taxon>
        <taxon>Alphaproteobacteria</taxon>
        <taxon>Rhodobacterales</taxon>
        <taxon>Roseobacteraceae</taxon>
        <taxon>Aliiruegeria</taxon>
    </lineage>
</organism>
<reference evidence="2 3" key="1">
    <citation type="submission" date="2016-10" db="EMBL/GenBank/DDBJ databases">
        <authorList>
            <person name="de Groot N.N."/>
        </authorList>
    </citation>
    <scope>NUCLEOTIDE SEQUENCE [LARGE SCALE GENOMIC DNA]</scope>
    <source>
        <strain evidence="2 3">DSM 25294</strain>
    </source>
</reference>
<accession>A0A1G9FLG7</accession>
<gene>
    <name evidence="2" type="ORF">SAMN04488026_105811</name>
</gene>
<sequence>MPETFFLTPITAVPLFLLLVFCGRGFRQNWKAQGPNWKLKSWAYGLPALAAFLALAFLPMDM</sequence>
<keyword evidence="3" id="KW-1185">Reference proteome</keyword>
<keyword evidence="1" id="KW-0812">Transmembrane</keyword>
<name>A0A1G9FLG7_9RHOB</name>
<dbReference type="AlphaFoldDB" id="A0A1G9FLG7"/>
<protein>
    <submittedName>
        <fullName evidence="2">Uncharacterized protein</fullName>
    </submittedName>
</protein>
<evidence type="ECO:0000256" key="1">
    <source>
        <dbReference type="SAM" id="Phobius"/>
    </source>
</evidence>
<evidence type="ECO:0000313" key="2">
    <source>
        <dbReference type="EMBL" id="SDK89224.1"/>
    </source>
</evidence>
<proteinExistence type="predicted"/>
<evidence type="ECO:0000313" key="3">
    <source>
        <dbReference type="Proteomes" id="UP000199382"/>
    </source>
</evidence>
<dbReference type="RefSeq" id="WP_093161711.1">
    <property type="nucleotide sequence ID" value="NZ_FNEK01000058.1"/>
</dbReference>
<keyword evidence="1" id="KW-0472">Membrane</keyword>
<feature type="transmembrane region" description="Helical" evidence="1">
    <location>
        <begin position="6"/>
        <end position="22"/>
    </location>
</feature>
<dbReference type="OrthoDB" id="7872565at2"/>
<feature type="transmembrane region" description="Helical" evidence="1">
    <location>
        <begin position="42"/>
        <end position="60"/>
    </location>
</feature>
<dbReference type="Proteomes" id="UP000199382">
    <property type="component" value="Unassembled WGS sequence"/>
</dbReference>
<keyword evidence="1" id="KW-1133">Transmembrane helix</keyword>